<evidence type="ECO:0000313" key="6">
    <source>
        <dbReference type="EMBL" id="GAA1917559.1"/>
    </source>
</evidence>
<comment type="caution">
    <text evidence="6">The sequence shown here is derived from an EMBL/GenBank/DDBJ whole genome shotgun (WGS) entry which is preliminary data.</text>
</comment>
<accession>A0ABN2PBK3</accession>
<keyword evidence="7" id="KW-1185">Reference proteome</keyword>
<dbReference type="Gene3D" id="1.10.10.60">
    <property type="entry name" value="Homeodomain-like"/>
    <property type="match status" value="1"/>
</dbReference>
<dbReference type="InterPro" id="IPR001647">
    <property type="entry name" value="HTH_TetR"/>
</dbReference>
<dbReference type="PROSITE" id="PS01081">
    <property type="entry name" value="HTH_TETR_1"/>
    <property type="match status" value="1"/>
</dbReference>
<keyword evidence="3" id="KW-0804">Transcription</keyword>
<gene>
    <name evidence="6" type="ORF">GCM10009716_28280</name>
</gene>
<dbReference type="PROSITE" id="PS50977">
    <property type="entry name" value="HTH_TETR_2"/>
    <property type="match status" value="1"/>
</dbReference>
<dbReference type="Pfam" id="PF00440">
    <property type="entry name" value="TetR_N"/>
    <property type="match status" value="1"/>
</dbReference>
<dbReference type="PRINTS" id="PR00455">
    <property type="entry name" value="HTHTETR"/>
</dbReference>
<dbReference type="InterPro" id="IPR041347">
    <property type="entry name" value="MftR_C"/>
</dbReference>
<dbReference type="Gene3D" id="1.10.357.10">
    <property type="entry name" value="Tetracycline Repressor, domain 2"/>
    <property type="match status" value="1"/>
</dbReference>
<evidence type="ECO:0000256" key="4">
    <source>
        <dbReference type="PROSITE-ProRule" id="PRU00335"/>
    </source>
</evidence>
<reference evidence="7" key="1">
    <citation type="journal article" date="2019" name="Int. J. Syst. Evol. Microbiol.">
        <title>The Global Catalogue of Microorganisms (GCM) 10K type strain sequencing project: providing services to taxonomists for standard genome sequencing and annotation.</title>
        <authorList>
            <consortium name="The Broad Institute Genomics Platform"/>
            <consortium name="The Broad Institute Genome Sequencing Center for Infectious Disease"/>
            <person name="Wu L."/>
            <person name="Ma J."/>
        </authorList>
    </citation>
    <scope>NUCLEOTIDE SEQUENCE [LARGE SCALE GENOMIC DNA]</scope>
    <source>
        <strain evidence="7">JCM 13581</strain>
    </source>
</reference>
<dbReference type="Pfam" id="PF17754">
    <property type="entry name" value="TetR_C_14"/>
    <property type="match status" value="1"/>
</dbReference>
<organism evidence="6 7">
    <name type="scientific">Streptomyces sodiiphilus</name>
    <dbReference type="NCBI Taxonomy" id="226217"/>
    <lineage>
        <taxon>Bacteria</taxon>
        <taxon>Bacillati</taxon>
        <taxon>Actinomycetota</taxon>
        <taxon>Actinomycetes</taxon>
        <taxon>Kitasatosporales</taxon>
        <taxon>Streptomycetaceae</taxon>
        <taxon>Streptomyces</taxon>
    </lineage>
</organism>
<feature type="DNA-binding region" description="H-T-H motif" evidence="4">
    <location>
        <begin position="41"/>
        <end position="60"/>
    </location>
</feature>
<evidence type="ECO:0000256" key="3">
    <source>
        <dbReference type="ARBA" id="ARBA00023163"/>
    </source>
</evidence>
<dbReference type="RefSeq" id="WP_344262160.1">
    <property type="nucleotide sequence ID" value="NZ_BAAAMJ010000029.1"/>
</dbReference>
<dbReference type="InterPro" id="IPR050109">
    <property type="entry name" value="HTH-type_TetR-like_transc_reg"/>
</dbReference>
<keyword evidence="1" id="KW-0805">Transcription regulation</keyword>
<dbReference type="PANTHER" id="PTHR30055">
    <property type="entry name" value="HTH-TYPE TRANSCRIPTIONAL REGULATOR RUTR"/>
    <property type="match status" value="1"/>
</dbReference>
<dbReference type="InterPro" id="IPR023772">
    <property type="entry name" value="DNA-bd_HTH_TetR-type_CS"/>
</dbReference>
<name>A0ABN2PBK3_9ACTN</name>
<keyword evidence="2 4" id="KW-0238">DNA-binding</keyword>
<protein>
    <submittedName>
        <fullName evidence="6">TetR family transcriptional regulator</fullName>
    </submittedName>
</protein>
<dbReference type="EMBL" id="BAAAMJ010000029">
    <property type="protein sequence ID" value="GAA1917559.1"/>
    <property type="molecule type" value="Genomic_DNA"/>
</dbReference>
<proteinExistence type="predicted"/>
<feature type="domain" description="HTH tetR-type" evidence="5">
    <location>
        <begin position="18"/>
        <end position="78"/>
    </location>
</feature>
<dbReference type="InterPro" id="IPR009057">
    <property type="entry name" value="Homeodomain-like_sf"/>
</dbReference>
<evidence type="ECO:0000313" key="7">
    <source>
        <dbReference type="Proteomes" id="UP001501303"/>
    </source>
</evidence>
<evidence type="ECO:0000256" key="2">
    <source>
        <dbReference type="ARBA" id="ARBA00023125"/>
    </source>
</evidence>
<dbReference type="SUPFAM" id="SSF46689">
    <property type="entry name" value="Homeodomain-like"/>
    <property type="match status" value="1"/>
</dbReference>
<dbReference type="PANTHER" id="PTHR30055:SF238">
    <property type="entry name" value="MYCOFACTOCIN BIOSYNTHESIS TRANSCRIPTIONAL REGULATOR MFTR-RELATED"/>
    <property type="match status" value="1"/>
</dbReference>
<sequence length="227" mass="25180">MTTDTPPAGLPLRERKKWRTRHTLVGTALRLFRQHGFAEVTLDRLCAEAEVSKRTFFRYFASKEDVALHAEAELQEAFARRLAAAAAEGPLLGVLRASLIAAIEEQSSSWEERFIAGRYLAARTPGLRDHSTLSWYAAQSRVVEALEERLGADGREDVRLRMLGEFALAAWRCGVRNWVASRGHGHGNRPGHGGRPELVRRIEEAFDALPAAVALTADTVHRPPPAL</sequence>
<evidence type="ECO:0000259" key="5">
    <source>
        <dbReference type="PROSITE" id="PS50977"/>
    </source>
</evidence>
<evidence type="ECO:0000256" key="1">
    <source>
        <dbReference type="ARBA" id="ARBA00023015"/>
    </source>
</evidence>
<dbReference type="Proteomes" id="UP001501303">
    <property type="component" value="Unassembled WGS sequence"/>
</dbReference>